<dbReference type="AlphaFoldDB" id="A0A821I5Y2"/>
<keyword evidence="2" id="KW-1185">Reference proteome</keyword>
<name>A0A821I5Y2_9BILA</name>
<sequence length="42" mass="4357">MKLSSASVAHSNMDNLFSLCGIETSLATSPSVGNSLSIDEEI</sequence>
<feature type="non-terminal residue" evidence="1">
    <location>
        <position position="1"/>
    </location>
</feature>
<organism evidence="1 2">
    <name type="scientific">Rotaria magnacalcarata</name>
    <dbReference type="NCBI Taxonomy" id="392030"/>
    <lineage>
        <taxon>Eukaryota</taxon>
        <taxon>Metazoa</taxon>
        <taxon>Spiralia</taxon>
        <taxon>Gnathifera</taxon>
        <taxon>Rotifera</taxon>
        <taxon>Eurotatoria</taxon>
        <taxon>Bdelloidea</taxon>
        <taxon>Philodinida</taxon>
        <taxon>Philodinidae</taxon>
        <taxon>Rotaria</taxon>
    </lineage>
</organism>
<protein>
    <submittedName>
        <fullName evidence="1">Uncharacterized protein</fullName>
    </submittedName>
</protein>
<accession>A0A821I5Y2</accession>
<dbReference type="EMBL" id="CAJOBG010098754">
    <property type="protein sequence ID" value="CAF4694150.1"/>
    <property type="molecule type" value="Genomic_DNA"/>
</dbReference>
<reference evidence="1" key="1">
    <citation type="submission" date="2021-02" db="EMBL/GenBank/DDBJ databases">
        <authorList>
            <person name="Nowell W R."/>
        </authorList>
    </citation>
    <scope>NUCLEOTIDE SEQUENCE</scope>
</reference>
<evidence type="ECO:0000313" key="2">
    <source>
        <dbReference type="Proteomes" id="UP000663866"/>
    </source>
</evidence>
<feature type="non-terminal residue" evidence="1">
    <location>
        <position position="42"/>
    </location>
</feature>
<gene>
    <name evidence="1" type="ORF">OVN521_LOCUS48169</name>
</gene>
<comment type="caution">
    <text evidence="1">The sequence shown here is derived from an EMBL/GenBank/DDBJ whole genome shotgun (WGS) entry which is preliminary data.</text>
</comment>
<proteinExistence type="predicted"/>
<evidence type="ECO:0000313" key="1">
    <source>
        <dbReference type="EMBL" id="CAF4694150.1"/>
    </source>
</evidence>
<dbReference type="Proteomes" id="UP000663866">
    <property type="component" value="Unassembled WGS sequence"/>
</dbReference>